<reference evidence="1" key="1">
    <citation type="journal article" date="2021" name="Proc. Natl. Acad. Sci. U.S.A.">
        <title>A Catalog of Tens of Thousands of Viruses from Human Metagenomes Reveals Hidden Associations with Chronic Diseases.</title>
        <authorList>
            <person name="Tisza M.J."/>
            <person name="Buck C.B."/>
        </authorList>
    </citation>
    <scope>NUCLEOTIDE SEQUENCE</scope>
    <source>
        <strain evidence="1">Ctsf32</strain>
    </source>
</reference>
<organism evidence="1">
    <name type="scientific">Siphoviridae sp. ctsf32</name>
    <dbReference type="NCBI Taxonomy" id="2827594"/>
    <lineage>
        <taxon>Viruses</taxon>
        <taxon>Duplodnaviria</taxon>
        <taxon>Heunggongvirae</taxon>
        <taxon>Uroviricota</taxon>
        <taxon>Caudoviricetes</taxon>
    </lineage>
</organism>
<dbReference type="EMBL" id="BK015882">
    <property type="protein sequence ID" value="DAD71521.1"/>
    <property type="molecule type" value="Genomic_DNA"/>
</dbReference>
<accession>A0A8S5LNE6</accession>
<sequence length="56" mass="6734">MVKLIRDKRTGTYYTMDLHYMIEKGSVGWNVSEWDERGWYTYSFSCDTLNEVKESL</sequence>
<proteinExistence type="predicted"/>
<name>A0A8S5LNE6_9CAUD</name>
<protein>
    <submittedName>
        <fullName evidence="1">Uncharacterized protein</fullName>
    </submittedName>
</protein>
<evidence type="ECO:0000313" key="1">
    <source>
        <dbReference type="EMBL" id="DAD71521.1"/>
    </source>
</evidence>